<accession>A0A091AZ11</accession>
<evidence type="ECO:0000256" key="3">
    <source>
        <dbReference type="ARBA" id="ARBA00022989"/>
    </source>
</evidence>
<dbReference type="STRING" id="1384056.N787_12765"/>
<keyword evidence="4 5" id="KW-0472">Membrane</keyword>
<dbReference type="Proteomes" id="UP000029393">
    <property type="component" value="Unassembled WGS sequence"/>
</dbReference>
<keyword evidence="7" id="KW-1185">Reference proteome</keyword>
<evidence type="ECO:0000256" key="5">
    <source>
        <dbReference type="SAM" id="Phobius"/>
    </source>
</evidence>
<dbReference type="GO" id="GO:0016020">
    <property type="term" value="C:membrane"/>
    <property type="evidence" value="ECO:0007669"/>
    <property type="project" value="UniProtKB-SubCell"/>
</dbReference>
<dbReference type="InterPro" id="IPR007593">
    <property type="entry name" value="CD225/Dispanin_fam"/>
</dbReference>
<dbReference type="InterPro" id="IPR051423">
    <property type="entry name" value="CD225/Dispanin"/>
</dbReference>
<proteinExistence type="predicted"/>
<dbReference type="AlphaFoldDB" id="A0A091AZ11"/>
<dbReference type="eggNOG" id="COG4640">
    <property type="taxonomic scope" value="Bacteria"/>
</dbReference>
<organism evidence="6 7">
    <name type="scientific">Arenimonas metalli CF5-1</name>
    <dbReference type="NCBI Taxonomy" id="1384056"/>
    <lineage>
        <taxon>Bacteria</taxon>
        <taxon>Pseudomonadati</taxon>
        <taxon>Pseudomonadota</taxon>
        <taxon>Gammaproteobacteria</taxon>
        <taxon>Lysobacterales</taxon>
        <taxon>Lysobacteraceae</taxon>
        <taxon>Arenimonas</taxon>
    </lineage>
</organism>
<comment type="caution">
    <text evidence="6">The sequence shown here is derived from an EMBL/GenBank/DDBJ whole genome shotgun (WGS) entry which is preliminary data.</text>
</comment>
<dbReference type="OrthoDB" id="9815705at2"/>
<evidence type="ECO:0000313" key="6">
    <source>
        <dbReference type="EMBL" id="KFN45558.1"/>
    </source>
</evidence>
<dbReference type="EMBL" id="AVCK01000027">
    <property type="protein sequence ID" value="KFN45558.1"/>
    <property type="molecule type" value="Genomic_DNA"/>
</dbReference>
<reference evidence="6 7" key="1">
    <citation type="submission" date="2013-09" db="EMBL/GenBank/DDBJ databases">
        <title>Genome sequencing of Arenimonas metalli.</title>
        <authorList>
            <person name="Chen F."/>
            <person name="Wang G."/>
        </authorList>
    </citation>
    <scope>NUCLEOTIDE SEQUENCE [LARGE SCALE GENOMIC DNA]</scope>
    <source>
        <strain evidence="6 7">CF5-1</strain>
    </source>
</reference>
<evidence type="ECO:0000313" key="7">
    <source>
        <dbReference type="Proteomes" id="UP000029393"/>
    </source>
</evidence>
<evidence type="ECO:0000256" key="4">
    <source>
        <dbReference type="ARBA" id="ARBA00023136"/>
    </source>
</evidence>
<dbReference type="Pfam" id="PF04505">
    <property type="entry name" value="CD225"/>
    <property type="match status" value="1"/>
</dbReference>
<feature type="transmembrane region" description="Helical" evidence="5">
    <location>
        <begin position="91"/>
        <end position="117"/>
    </location>
</feature>
<evidence type="ECO:0008006" key="8">
    <source>
        <dbReference type="Google" id="ProtNLM"/>
    </source>
</evidence>
<comment type="subcellular location">
    <subcellularLocation>
        <location evidence="1">Membrane</location>
    </subcellularLocation>
</comment>
<keyword evidence="3 5" id="KW-1133">Transmembrane helix</keyword>
<evidence type="ECO:0000256" key="2">
    <source>
        <dbReference type="ARBA" id="ARBA00022692"/>
    </source>
</evidence>
<sequence length="121" mass="12510">MYCQNCGQSNPAENTQCVACGVTLAIAAPPPAPPAASLPHVENNLVWAILATLCCCVPTGIVAIVYAARVDNKRASGDLQGAIEDANNAKLWSWVSFGLGLVFSLIYIALSVTGAIADGSY</sequence>
<protein>
    <recommendedName>
        <fullName evidence="8">Zinc-ribbon domain-containing protein</fullName>
    </recommendedName>
</protein>
<dbReference type="PANTHER" id="PTHR14948:SF25">
    <property type="entry name" value="DUF4190 DOMAIN-CONTAINING PROTEIN"/>
    <property type="match status" value="1"/>
</dbReference>
<gene>
    <name evidence="6" type="ORF">N787_12765</name>
</gene>
<evidence type="ECO:0000256" key="1">
    <source>
        <dbReference type="ARBA" id="ARBA00004370"/>
    </source>
</evidence>
<feature type="transmembrane region" description="Helical" evidence="5">
    <location>
        <begin position="45"/>
        <end position="70"/>
    </location>
</feature>
<dbReference type="RefSeq" id="WP_084590740.1">
    <property type="nucleotide sequence ID" value="NZ_AVCK01000027.1"/>
</dbReference>
<keyword evidence="2 5" id="KW-0812">Transmembrane</keyword>
<dbReference type="PATRIC" id="fig|1384056.3.peg.1881"/>
<dbReference type="PANTHER" id="PTHR14948">
    <property type="entry name" value="NG5"/>
    <property type="match status" value="1"/>
</dbReference>
<name>A0A091AZ11_9GAMM</name>